<feature type="region of interest" description="Disordered" evidence="1">
    <location>
        <begin position="1"/>
        <end position="20"/>
    </location>
</feature>
<sequence length="296" mass="32785">MANTDEPRAPRGRKRDLPFPYDRDLSPVLRNLNRRTRPFRVRLANDPVTAAYLAAGMRLLARHLGPGGGTGADGRRPLLGFLSQRAVTAEVANNPRPFARRGTVSAMRDRWKSQSEFVADLINFAVWRENYRPGYREQRDVNTERLVHGPDFVRAVHETAYQHTAEGVEMPSVRLGLALMTASEGDTEVREAISAMYEDYLGSWKKLYADVMRERGLRLRPGLTLDDLANALSAATDGMTLRAIGDPGAGVLDDERRRSLMGTVALAVIHAFLERDDDADGLTLEQAVAARFGNGA</sequence>
<evidence type="ECO:0000313" key="2">
    <source>
        <dbReference type="EMBL" id="MCH6160263.1"/>
    </source>
</evidence>
<name>A0ABS9SVF6_9ACTN</name>
<dbReference type="InterPro" id="IPR036271">
    <property type="entry name" value="Tet_transcr_reg_TetR-rel_C_sf"/>
</dbReference>
<organism evidence="2 3">
    <name type="scientific">Streptomyces marispadix</name>
    <dbReference type="NCBI Taxonomy" id="2922868"/>
    <lineage>
        <taxon>Bacteria</taxon>
        <taxon>Bacillati</taxon>
        <taxon>Actinomycetota</taxon>
        <taxon>Actinomycetes</taxon>
        <taxon>Kitasatosporales</taxon>
        <taxon>Streptomycetaceae</taxon>
        <taxon>Streptomyces</taxon>
    </lineage>
</organism>
<evidence type="ECO:0008006" key="4">
    <source>
        <dbReference type="Google" id="ProtNLM"/>
    </source>
</evidence>
<protein>
    <recommendedName>
        <fullName evidence="4">BetI-type transcriptional repressor C-terminal domain-containing protein</fullName>
    </recommendedName>
</protein>
<dbReference type="RefSeq" id="WP_241058321.1">
    <property type="nucleotide sequence ID" value="NZ_JAKWJU010000002.1"/>
</dbReference>
<dbReference type="Proteomes" id="UP001166784">
    <property type="component" value="Unassembled WGS sequence"/>
</dbReference>
<reference evidence="2" key="2">
    <citation type="journal article" date="2023" name="Int. J. Syst. Evol. Microbiol.">
        <title>Streptomyces marispadix sp. nov., isolated from marine beach sediment of the Northern Coast of Portugal.</title>
        <authorList>
            <person name="dos Santos J.D.N."/>
            <person name="Vitorino I.R."/>
            <person name="Kallscheuer N."/>
            <person name="Srivastava A."/>
            <person name="Krautwurst S."/>
            <person name="Marz M."/>
            <person name="Jogler C."/>
            <person name="Lobo Da Cunha A."/>
            <person name="Catita J."/>
            <person name="Goncalves H."/>
            <person name="Gonzalez I."/>
            <person name="Reyes F."/>
            <person name="Lage O.M."/>
        </authorList>
    </citation>
    <scope>NUCLEOTIDE SEQUENCE</scope>
    <source>
        <strain evidence="2">M600PL45_2</strain>
    </source>
</reference>
<comment type="caution">
    <text evidence="2">The sequence shown here is derived from an EMBL/GenBank/DDBJ whole genome shotgun (WGS) entry which is preliminary data.</text>
</comment>
<gene>
    <name evidence="2" type="ORF">MMA15_07475</name>
</gene>
<accession>A0ABS9SVF6</accession>
<keyword evidence="3" id="KW-1185">Reference proteome</keyword>
<dbReference type="SUPFAM" id="SSF48498">
    <property type="entry name" value="Tetracyclin repressor-like, C-terminal domain"/>
    <property type="match status" value="1"/>
</dbReference>
<reference evidence="2" key="1">
    <citation type="submission" date="2022-03" db="EMBL/GenBank/DDBJ databases">
        <authorList>
            <person name="Santos J.D.N."/>
            <person name="Kallscheuer N."/>
            <person name="Jogler C."/>
            <person name="Lage O.M."/>
        </authorList>
    </citation>
    <scope>NUCLEOTIDE SEQUENCE</scope>
    <source>
        <strain evidence="2">M600PL45_2</strain>
    </source>
</reference>
<dbReference type="Gene3D" id="1.10.357.10">
    <property type="entry name" value="Tetracycline Repressor, domain 2"/>
    <property type="match status" value="1"/>
</dbReference>
<dbReference type="EMBL" id="JAKWJU010000002">
    <property type="protein sequence ID" value="MCH6160263.1"/>
    <property type="molecule type" value="Genomic_DNA"/>
</dbReference>
<evidence type="ECO:0000256" key="1">
    <source>
        <dbReference type="SAM" id="MobiDB-lite"/>
    </source>
</evidence>
<evidence type="ECO:0000313" key="3">
    <source>
        <dbReference type="Proteomes" id="UP001166784"/>
    </source>
</evidence>
<proteinExistence type="predicted"/>